<dbReference type="EnsemblPlants" id="OBART08G03690.1">
    <property type="protein sequence ID" value="OBART08G03690.1"/>
    <property type="gene ID" value="OBART08G03690"/>
</dbReference>
<reference evidence="1" key="1">
    <citation type="journal article" date="2009" name="Rice">
        <title>De Novo Next Generation Sequencing of Plant Genomes.</title>
        <authorList>
            <person name="Rounsley S."/>
            <person name="Marri P.R."/>
            <person name="Yu Y."/>
            <person name="He R."/>
            <person name="Sisneros N."/>
            <person name="Goicoechea J.L."/>
            <person name="Lee S.J."/>
            <person name="Angelova A."/>
            <person name="Kudrna D."/>
            <person name="Luo M."/>
            <person name="Affourtit J."/>
            <person name="Desany B."/>
            <person name="Knight J."/>
            <person name="Niazi F."/>
            <person name="Egholm M."/>
            <person name="Wing R.A."/>
        </authorList>
    </citation>
    <scope>NUCLEOTIDE SEQUENCE [LARGE SCALE GENOMIC DNA]</scope>
    <source>
        <strain evidence="1">cv. IRGC 105608</strain>
    </source>
</reference>
<organism evidence="1">
    <name type="scientific">Oryza barthii</name>
    <dbReference type="NCBI Taxonomy" id="65489"/>
    <lineage>
        <taxon>Eukaryota</taxon>
        <taxon>Viridiplantae</taxon>
        <taxon>Streptophyta</taxon>
        <taxon>Embryophyta</taxon>
        <taxon>Tracheophyta</taxon>
        <taxon>Spermatophyta</taxon>
        <taxon>Magnoliopsida</taxon>
        <taxon>Liliopsida</taxon>
        <taxon>Poales</taxon>
        <taxon>Poaceae</taxon>
        <taxon>BOP clade</taxon>
        <taxon>Oryzoideae</taxon>
        <taxon>Oryzeae</taxon>
        <taxon>Oryzinae</taxon>
        <taxon>Oryza</taxon>
    </lineage>
</organism>
<proteinExistence type="predicted"/>
<evidence type="ECO:0000313" key="2">
    <source>
        <dbReference type="Proteomes" id="UP000026960"/>
    </source>
</evidence>
<protein>
    <submittedName>
        <fullName evidence="1">Uncharacterized protein</fullName>
    </submittedName>
</protein>
<dbReference type="PaxDb" id="65489-OBART08G03690.1"/>
<name>A0A0D3GWL2_9ORYZ</name>
<dbReference type="AlphaFoldDB" id="A0A0D3GWL2"/>
<dbReference type="Proteomes" id="UP000026960">
    <property type="component" value="Chromosome 8"/>
</dbReference>
<dbReference type="HOGENOM" id="CLU_2853292_0_0_1"/>
<dbReference type="Gramene" id="OBART08G03690.1">
    <property type="protein sequence ID" value="OBART08G03690.1"/>
    <property type="gene ID" value="OBART08G03690"/>
</dbReference>
<reference evidence="1" key="2">
    <citation type="submission" date="2015-03" db="UniProtKB">
        <authorList>
            <consortium name="EnsemblPlants"/>
        </authorList>
    </citation>
    <scope>IDENTIFICATION</scope>
</reference>
<sequence>MASAISRAAARLPLLRLSSQALLPTQIARFRSEFVQPNKPTAEVSQRSEEHSKQLTVQVERMKVA</sequence>
<evidence type="ECO:0000313" key="1">
    <source>
        <dbReference type="EnsemblPlants" id="OBART08G03690.1"/>
    </source>
</evidence>
<accession>A0A0D3GWL2</accession>
<keyword evidence="2" id="KW-1185">Reference proteome</keyword>